<dbReference type="EMBL" id="JACRSY010000018">
    <property type="protein sequence ID" value="MBC8580251.1"/>
    <property type="molecule type" value="Genomic_DNA"/>
</dbReference>
<comment type="caution">
    <text evidence="2">The sequence shown here is derived from an EMBL/GenBank/DDBJ whole genome shotgun (WGS) entry which is preliminary data.</text>
</comment>
<evidence type="ECO:0000313" key="3">
    <source>
        <dbReference type="Proteomes" id="UP000655830"/>
    </source>
</evidence>
<keyword evidence="1" id="KW-0472">Membrane</keyword>
<accession>A0A926IF70</accession>
<protein>
    <submittedName>
        <fullName evidence="2">Uncharacterized protein</fullName>
    </submittedName>
</protein>
<evidence type="ECO:0000313" key="2">
    <source>
        <dbReference type="EMBL" id="MBC8580251.1"/>
    </source>
</evidence>
<dbReference type="AlphaFoldDB" id="A0A926IF70"/>
<keyword evidence="1" id="KW-1133">Transmembrane helix</keyword>
<feature type="transmembrane region" description="Helical" evidence="1">
    <location>
        <begin position="115"/>
        <end position="136"/>
    </location>
</feature>
<reference evidence="2" key="1">
    <citation type="submission" date="2020-08" db="EMBL/GenBank/DDBJ databases">
        <title>Genome public.</title>
        <authorList>
            <person name="Liu C."/>
            <person name="Sun Q."/>
        </authorList>
    </citation>
    <scope>NUCLEOTIDE SEQUENCE</scope>
    <source>
        <strain evidence="2">NSJ-12</strain>
    </source>
</reference>
<name>A0A926IF70_9FIRM</name>
<dbReference type="Proteomes" id="UP000655830">
    <property type="component" value="Unassembled WGS sequence"/>
</dbReference>
<keyword evidence="3" id="KW-1185">Reference proteome</keyword>
<proteinExistence type="predicted"/>
<sequence>MATQMQKIEKHFSEFLSSKHKSKMITIKSDKVRWVLEYEYDFVDEWETTGWILYKPFFRNSSRLYMFKGKPYEPTSFKRIRWFQWMKRFQYWMIERENQPDWAMRNKVEWHIAMGWIKIAIIVAFISILVLMPALIAKLTDKEVSQTESAQITQEIEEEQEKATQE</sequence>
<dbReference type="RefSeq" id="WP_249333112.1">
    <property type="nucleotide sequence ID" value="NZ_JACRSY010000018.1"/>
</dbReference>
<organism evidence="2 3">
    <name type="scientific">Zhenhengia yiwuensis</name>
    <dbReference type="NCBI Taxonomy" id="2763666"/>
    <lineage>
        <taxon>Bacteria</taxon>
        <taxon>Bacillati</taxon>
        <taxon>Bacillota</taxon>
        <taxon>Clostridia</taxon>
        <taxon>Lachnospirales</taxon>
        <taxon>Lachnospiraceae</taxon>
        <taxon>Zhenhengia</taxon>
    </lineage>
</organism>
<keyword evidence="1" id="KW-0812">Transmembrane</keyword>
<evidence type="ECO:0000256" key="1">
    <source>
        <dbReference type="SAM" id="Phobius"/>
    </source>
</evidence>
<gene>
    <name evidence="2" type="ORF">H8718_12015</name>
</gene>